<feature type="domain" description="Solute-binding protein family 5" evidence="3">
    <location>
        <begin position="102"/>
        <end position="499"/>
    </location>
</feature>
<organism evidence="4 5">
    <name type="scientific">Alsobacter soli</name>
    <dbReference type="NCBI Taxonomy" id="2109933"/>
    <lineage>
        <taxon>Bacteria</taxon>
        <taxon>Pseudomonadati</taxon>
        <taxon>Pseudomonadota</taxon>
        <taxon>Alphaproteobacteria</taxon>
        <taxon>Hyphomicrobiales</taxon>
        <taxon>Alsobacteraceae</taxon>
        <taxon>Alsobacter</taxon>
    </lineage>
</organism>
<evidence type="ECO:0000313" key="4">
    <source>
        <dbReference type="EMBL" id="PSC04708.1"/>
    </source>
</evidence>
<dbReference type="InterPro" id="IPR039424">
    <property type="entry name" value="SBP_5"/>
</dbReference>
<dbReference type="InterPro" id="IPR000914">
    <property type="entry name" value="SBP_5_dom"/>
</dbReference>
<evidence type="ECO:0000313" key="5">
    <source>
        <dbReference type="Proteomes" id="UP000239772"/>
    </source>
</evidence>
<evidence type="ECO:0000256" key="1">
    <source>
        <dbReference type="ARBA" id="ARBA00004418"/>
    </source>
</evidence>
<dbReference type="OrthoDB" id="9803988at2"/>
<evidence type="ECO:0000259" key="3">
    <source>
        <dbReference type="Pfam" id="PF00496"/>
    </source>
</evidence>
<dbReference type="Proteomes" id="UP000239772">
    <property type="component" value="Unassembled WGS sequence"/>
</dbReference>
<evidence type="ECO:0000256" key="2">
    <source>
        <dbReference type="ARBA" id="ARBA00005695"/>
    </source>
</evidence>
<dbReference type="PANTHER" id="PTHR30290:SF62">
    <property type="entry name" value="OLIGOPEPTIDE ABC TRANSPORTER, PERIPLASMIC OLIGOPEPTIDE-BINDING PROTEIN"/>
    <property type="match status" value="1"/>
</dbReference>
<dbReference type="AlphaFoldDB" id="A0A2T1HSW8"/>
<dbReference type="Gene3D" id="3.40.190.10">
    <property type="entry name" value="Periplasmic binding protein-like II"/>
    <property type="match status" value="1"/>
</dbReference>
<reference evidence="5" key="1">
    <citation type="submission" date="2018-03" db="EMBL/GenBank/DDBJ databases">
        <authorList>
            <person name="Sun L."/>
            <person name="Liu H."/>
            <person name="Chen W."/>
            <person name="Huang K."/>
            <person name="Liu W."/>
            <person name="Gao X."/>
        </authorList>
    </citation>
    <scope>NUCLEOTIDE SEQUENCE [LARGE SCALE GENOMIC DNA]</scope>
    <source>
        <strain evidence="5">SH9</strain>
    </source>
</reference>
<dbReference type="GO" id="GO:0015833">
    <property type="term" value="P:peptide transport"/>
    <property type="evidence" value="ECO:0007669"/>
    <property type="project" value="TreeGrafter"/>
</dbReference>
<protein>
    <submittedName>
        <fullName evidence="4">Peptide ABC transporter substrate-binding protein</fullName>
    </submittedName>
</protein>
<dbReference type="Gene3D" id="3.10.105.10">
    <property type="entry name" value="Dipeptide-binding Protein, Domain 3"/>
    <property type="match status" value="1"/>
</dbReference>
<gene>
    <name evidence="4" type="ORF">SLNSH_12670</name>
</gene>
<comment type="similarity">
    <text evidence="2">Belongs to the bacterial solute-binding protein 5 family.</text>
</comment>
<dbReference type="GO" id="GO:1904680">
    <property type="term" value="F:peptide transmembrane transporter activity"/>
    <property type="evidence" value="ECO:0007669"/>
    <property type="project" value="TreeGrafter"/>
</dbReference>
<dbReference type="SUPFAM" id="SSF53850">
    <property type="entry name" value="Periplasmic binding protein-like II"/>
    <property type="match status" value="1"/>
</dbReference>
<keyword evidence="5" id="KW-1185">Reference proteome</keyword>
<proteinExistence type="inferred from homology"/>
<dbReference type="EMBL" id="PVZS01000012">
    <property type="protein sequence ID" value="PSC04708.1"/>
    <property type="molecule type" value="Genomic_DNA"/>
</dbReference>
<dbReference type="Pfam" id="PF00496">
    <property type="entry name" value="SBP_bac_5"/>
    <property type="match status" value="1"/>
</dbReference>
<dbReference type="PANTHER" id="PTHR30290">
    <property type="entry name" value="PERIPLASMIC BINDING COMPONENT OF ABC TRANSPORTER"/>
    <property type="match status" value="1"/>
</dbReference>
<comment type="caution">
    <text evidence="4">The sequence shown here is derived from an EMBL/GenBank/DDBJ whole genome shotgun (WGS) entry which is preliminary data.</text>
</comment>
<dbReference type="CDD" id="cd08500">
    <property type="entry name" value="PBP2_NikA_DppA_OppA_like_4"/>
    <property type="match status" value="1"/>
</dbReference>
<accession>A0A2T1HSW8</accession>
<sequence>MLQTGLAAAAAAVGPRLALGQEMPLGEAPMLAELVEKGRLPPVAERVPLIPHIAEFASRDRVLGRYGGEIRTLVAKTRDLRYMSANGYTRLVGYDESLLLLPDLAQSFTHEGNQRFTFKLRPGHRWSDGHPFTTEDFRYYWEDVALNRDLSPSGPSEIFVVNGKLPRFEVLDELRVQFTWDAPNPRFLPALALPRPLRLFSPSHYLRAFHKRYADKEALERAIAAAKVRNWAALHNRLDDDYDFSNPDCPTLTAWKIVVGPPASRMVFERNPYFHRVDPEGRQLPYIDRVLVDIASPGLFAAKANAGEVDLQARGLSMNDVPVLKEGEAVQQYRTLLWPYARGSIYTLYPNLNTNDPEWRRLNRDVRFRRALSAAIDRRILNNALLFGLGVEGNNTVLARSPLYLESYRTQFAEYNVELANAFLDDLGLKGRDTSGFRTLPDGRTLEIVVEVDGEAGDVIDALQLITEFWRDIGVKLFMKPQDRSILRQRSFAGQTVMVASTGLDNAVPTALMPPTELAPVRQEHYAWPKWGQWFETQGKAGEEPDTDEGKRLLQLYKAWLQSSDKAESTTIWREMLGIHAEQQFTIGTVAGELQPIVVNKRMRNVPERALFSWEPTSLLGVYRIEEFFYEA</sequence>
<name>A0A2T1HSW8_9HYPH</name>
<comment type="subcellular location">
    <subcellularLocation>
        <location evidence="1">Periplasm</location>
    </subcellularLocation>
</comment>